<keyword evidence="10" id="KW-1185">Reference proteome</keyword>
<feature type="chain" id="PRO_5046218405" evidence="7">
    <location>
        <begin position="29"/>
        <end position="362"/>
    </location>
</feature>
<dbReference type="EMBL" id="BAABCN010000003">
    <property type="protein sequence ID" value="GAA3874881.1"/>
    <property type="molecule type" value="Genomic_DNA"/>
</dbReference>
<evidence type="ECO:0000256" key="6">
    <source>
        <dbReference type="ARBA" id="ARBA00023288"/>
    </source>
</evidence>
<evidence type="ECO:0000256" key="1">
    <source>
        <dbReference type="ARBA" id="ARBA00004193"/>
    </source>
</evidence>
<feature type="signal peptide" evidence="7">
    <location>
        <begin position="1"/>
        <end position="28"/>
    </location>
</feature>
<keyword evidence="5" id="KW-0472">Membrane</keyword>
<feature type="domain" description="ABC transporter substrate-binding protein PnrA-like" evidence="8">
    <location>
        <begin position="49"/>
        <end position="324"/>
    </location>
</feature>
<proteinExistence type="inferred from homology"/>
<keyword evidence="4 7" id="KW-0732">Signal</keyword>
<dbReference type="PANTHER" id="PTHR34296:SF2">
    <property type="entry name" value="ABC TRANSPORTER GUANOSINE-BINDING PROTEIN NUPN"/>
    <property type="match status" value="1"/>
</dbReference>
<comment type="subcellular location">
    <subcellularLocation>
        <location evidence="1">Cell membrane</location>
        <topology evidence="1">Lipid-anchor</topology>
    </subcellularLocation>
</comment>
<evidence type="ECO:0000256" key="2">
    <source>
        <dbReference type="ARBA" id="ARBA00008610"/>
    </source>
</evidence>
<evidence type="ECO:0000313" key="9">
    <source>
        <dbReference type="EMBL" id="GAA3874881.1"/>
    </source>
</evidence>
<evidence type="ECO:0000259" key="8">
    <source>
        <dbReference type="Pfam" id="PF02608"/>
    </source>
</evidence>
<evidence type="ECO:0000256" key="5">
    <source>
        <dbReference type="ARBA" id="ARBA00023136"/>
    </source>
</evidence>
<keyword evidence="3" id="KW-1003">Cell membrane</keyword>
<name>A0ABP7KG39_9MICO</name>
<reference evidence="10" key="1">
    <citation type="journal article" date="2019" name="Int. J. Syst. Evol. Microbiol.">
        <title>The Global Catalogue of Microorganisms (GCM) 10K type strain sequencing project: providing services to taxonomists for standard genome sequencing and annotation.</title>
        <authorList>
            <consortium name="The Broad Institute Genomics Platform"/>
            <consortium name="The Broad Institute Genome Sequencing Center for Infectious Disease"/>
            <person name="Wu L."/>
            <person name="Ma J."/>
        </authorList>
    </citation>
    <scope>NUCLEOTIDE SEQUENCE [LARGE SCALE GENOMIC DNA]</scope>
    <source>
        <strain evidence="10">JCM 17021</strain>
    </source>
</reference>
<dbReference type="InterPro" id="IPR050957">
    <property type="entry name" value="BMP_lipoprotein"/>
</dbReference>
<evidence type="ECO:0000313" key="10">
    <source>
        <dbReference type="Proteomes" id="UP001501803"/>
    </source>
</evidence>
<accession>A0ABP7KG39</accession>
<dbReference type="PROSITE" id="PS51257">
    <property type="entry name" value="PROKAR_LIPOPROTEIN"/>
    <property type="match status" value="1"/>
</dbReference>
<dbReference type="InterPro" id="IPR003760">
    <property type="entry name" value="PnrA-like"/>
</dbReference>
<evidence type="ECO:0000256" key="3">
    <source>
        <dbReference type="ARBA" id="ARBA00022475"/>
    </source>
</evidence>
<dbReference type="CDD" id="cd06354">
    <property type="entry name" value="PBP1_PrnA-like"/>
    <property type="match status" value="1"/>
</dbReference>
<gene>
    <name evidence="9" type="ORF">GCM10022381_16980</name>
</gene>
<dbReference type="PANTHER" id="PTHR34296">
    <property type="entry name" value="TRANSCRIPTIONAL ACTIVATOR PROTEIN MED"/>
    <property type="match status" value="1"/>
</dbReference>
<dbReference type="Proteomes" id="UP001501803">
    <property type="component" value="Unassembled WGS sequence"/>
</dbReference>
<comment type="caution">
    <text evidence="9">The sequence shown here is derived from an EMBL/GenBank/DDBJ whole genome shotgun (WGS) entry which is preliminary data.</text>
</comment>
<evidence type="ECO:0000256" key="4">
    <source>
        <dbReference type="ARBA" id="ARBA00022729"/>
    </source>
</evidence>
<sequence length="362" mass="37096">MRITTRKTVFGGLAALGVAALLAGCAQAPTSGESSGSAAPVASDFLPCMVSDAGGFNDNSFNQIGLAGLTDAAKKLGVKEIHVESSSDSDYTPNITNLLDQGCNLIVTVGFNLAAATKEAATANPKVNFAIIDDNSIDLPNVKPIVFDTAQAAFLGGYAAASYSKTGVVGTFGGLPIPPVTIFMDGFADGVKYFNDQKSKDVKVLGWDVASQNGVFTGGFDAGTVAKQTAQGQIDQNADVILPVGGPIYKSAAEAVRDANKGIVLIGVDADLTQTDTANADLFLTSILKGIQPGVEETTTAAAEGKFDNSPFVGTLKNEGVALAPFHDFESKVDPALQGELDTIKAGIIDGSIPVESPSSPK</sequence>
<protein>
    <submittedName>
        <fullName evidence="9">BMP family ABC transporter substrate-binding protein</fullName>
    </submittedName>
</protein>
<dbReference type="Pfam" id="PF02608">
    <property type="entry name" value="Bmp"/>
    <property type="match status" value="1"/>
</dbReference>
<keyword evidence="6" id="KW-0449">Lipoprotein</keyword>
<dbReference type="Gene3D" id="3.40.50.2300">
    <property type="match status" value="2"/>
</dbReference>
<organism evidence="9 10">
    <name type="scientific">Leifsonia kafniensis</name>
    <dbReference type="NCBI Taxonomy" id="475957"/>
    <lineage>
        <taxon>Bacteria</taxon>
        <taxon>Bacillati</taxon>
        <taxon>Actinomycetota</taxon>
        <taxon>Actinomycetes</taxon>
        <taxon>Micrococcales</taxon>
        <taxon>Microbacteriaceae</taxon>
        <taxon>Leifsonia</taxon>
    </lineage>
</organism>
<evidence type="ECO:0000256" key="7">
    <source>
        <dbReference type="SAM" id="SignalP"/>
    </source>
</evidence>
<dbReference type="SUPFAM" id="SSF53822">
    <property type="entry name" value="Periplasmic binding protein-like I"/>
    <property type="match status" value="1"/>
</dbReference>
<dbReference type="InterPro" id="IPR028082">
    <property type="entry name" value="Peripla_BP_I"/>
</dbReference>
<comment type="similarity">
    <text evidence="2">Belongs to the BMP lipoprotein family.</text>
</comment>
<dbReference type="RefSeq" id="WP_345064839.1">
    <property type="nucleotide sequence ID" value="NZ_BAABCN010000003.1"/>
</dbReference>